<dbReference type="HOGENOM" id="CLU_046586_2_2_0"/>
<dbReference type="AlphaFoldDB" id="F8E4G9"/>
<dbReference type="OrthoDB" id="9786194at2"/>
<protein>
    <submittedName>
        <fullName evidence="4">Methyltransferase type 11</fullName>
    </submittedName>
</protein>
<evidence type="ECO:0000313" key="4">
    <source>
        <dbReference type="EMBL" id="AEI14455.1"/>
    </source>
</evidence>
<dbReference type="PANTHER" id="PTHR13090:SF1">
    <property type="entry name" value="ARGININE-HYDROXYLASE NDUFAF5, MITOCHONDRIAL"/>
    <property type="match status" value="1"/>
</dbReference>
<sequence>MSMLTNNFDKRAKHYKKYARIQKIAAENLVNILKDSGEKDLKGTLELGAGSGIFTDLIKTNFDYENIFCVDLACNFLKLNRESEKVQCNILKLPFKKQSFSTVLSSSVVQWINNFDELLKEINYVGKNNFRAAFSIFLKGTFYEMDKVSKMTGFGNVLKMKESSYYLENFYKNGFVVDFFYEEKYTHFFDSVRDFLNNHKHTGATIKAKRTVNKGDYNSFIKYYESLFSLKNKIPASYNVGYFVVSKAS</sequence>
<proteinExistence type="predicted"/>
<dbReference type="RefSeq" id="WP_013885951.1">
    <property type="nucleotide sequence ID" value="NC_015672.1"/>
</dbReference>
<reference evidence="4 5" key="1">
    <citation type="journal article" date="2011" name="Stand. Genomic Sci.">
        <title>Genome sequence of the moderately thermophilic halophile Flexistipes sinusarabici strain (MAS10).</title>
        <authorList>
            <person name="Lapidus A."/>
            <person name="Chertkov O."/>
            <person name="Nolan M."/>
            <person name="Lucas S."/>
            <person name="Hammon N."/>
            <person name="Deshpande S."/>
            <person name="Cheng J.F."/>
            <person name="Tapia R."/>
            <person name="Han C."/>
            <person name="Goodwin L."/>
            <person name="Pitluck S."/>
            <person name="Liolios K."/>
            <person name="Pagani I."/>
            <person name="Ivanova N."/>
            <person name="Huntemann M."/>
            <person name="Mavromatis K."/>
            <person name="Mikhailova N."/>
            <person name="Pati A."/>
            <person name="Chen A."/>
            <person name="Palaniappan K."/>
            <person name="Land M."/>
            <person name="Hauser L."/>
            <person name="Brambilla E.M."/>
            <person name="Rohde M."/>
            <person name="Abt B."/>
            <person name="Spring S."/>
            <person name="Goker M."/>
            <person name="Bristow J."/>
            <person name="Eisen J.A."/>
            <person name="Markowitz V."/>
            <person name="Hugenholtz P."/>
            <person name="Kyrpides N.C."/>
            <person name="Klenk H.P."/>
            <person name="Woyke T."/>
        </authorList>
    </citation>
    <scope>NUCLEOTIDE SEQUENCE [LARGE SCALE GENOMIC DNA]</scope>
    <source>
        <strain evidence="5">DSM 4947 / MAS 10</strain>
    </source>
</reference>
<feature type="domain" description="Methyltransferase type 11" evidence="3">
    <location>
        <begin position="45"/>
        <end position="128"/>
    </location>
</feature>
<evidence type="ECO:0000256" key="1">
    <source>
        <dbReference type="ARBA" id="ARBA00022603"/>
    </source>
</evidence>
<dbReference type="KEGG" id="fsi:Flexsi_0785"/>
<evidence type="ECO:0000259" key="3">
    <source>
        <dbReference type="Pfam" id="PF08241"/>
    </source>
</evidence>
<evidence type="ECO:0000256" key="2">
    <source>
        <dbReference type="ARBA" id="ARBA00022679"/>
    </source>
</evidence>
<dbReference type="PANTHER" id="PTHR13090">
    <property type="entry name" value="ARGININE-HYDROXYLASE NDUFAF5, MITOCHONDRIAL"/>
    <property type="match status" value="1"/>
</dbReference>
<keyword evidence="1 4" id="KW-0489">Methyltransferase</keyword>
<keyword evidence="5" id="KW-1185">Reference proteome</keyword>
<dbReference type="CDD" id="cd02440">
    <property type="entry name" value="AdoMet_MTases"/>
    <property type="match status" value="1"/>
</dbReference>
<evidence type="ECO:0000313" key="5">
    <source>
        <dbReference type="Proteomes" id="UP000006621"/>
    </source>
</evidence>
<reference evidence="5" key="2">
    <citation type="submission" date="2011-06" db="EMBL/GenBank/DDBJ databases">
        <title>The complete genome of Flexistipes sinusarabici DSM 4947.</title>
        <authorList>
            <person name="Lucas S."/>
            <person name="Han J."/>
            <person name="Lapidus A."/>
            <person name="Bruce D."/>
            <person name="Goodwin L."/>
            <person name="Pitluck S."/>
            <person name="Peters L."/>
            <person name="Kyrpides N."/>
            <person name="Mavromatis K."/>
            <person name="Ivanova N."/>
            <person name="Mikhailova N."/>
            <person name="Chertkov O."/>
            <person name="Detter J.C."/>
            <person name="Tapia R."/>
            <person name="Han C."/>
            <person name="Land M."/>
            <person name="Hauser L."/>
            <person name="Markowitz V."/>
            <person name="Cheng J.-F."/>
            <person name="Hugenholtz P."/>
            <person name="Woyke T."/>
            <person name="Wu D."/>
            <person name="Spring S."/>
            <person name="Schroeder M."/>
            <person name="Brambilla E."/>
            <person name="Klenk H.-P."/>
            <person name="Eisen J.A."/>
        </authorList>
    </citation>
    <scope>NUCLEOTIDE SEQUENCE [LARGE SCALE GENOMIC DNA]</scope>
    <source>
        <strain evidence="5">DSM 4947 / MAS 10</strain>
    </source>
</reference>
<dbReference type="SUPFAM" id="SSF53335">
    <property type="entry name" value="S-adenosyl-L-methionine-dependent methyltransferases"/>
    <property type="match status" value="1"/>
</dbReference>
<dbReference type="InterPro" id="IPR050602">
    <property type="entry name" value="Malonyl-ACP_OMT"/>
</dbReference>
<name>F8E4G9_FLESM</name>
<dbReference type="InterPro" id="IPR029063">
    <property type="entry name" value="SAM-dependent_MTases_sf"/>
</dbReference>
<keyword evidence="2" id="KW-0808">Transferase</keyword>
<dbReference type="InterPro" id="IPR013216">
    <property type="entry name" value="Methyltransf_11"/>
</dbReference>
<dbReference type="GO" id="GO:0008757">
    <property type="term" value="F:S-adenosylmethionine-dependent methyltransferase activity"/>
    <property type="evidence" value="ECO:0007669"/>
    <property type="project" value="InterPro"/>
</dbReference>
<dbReference type="STRING" id="717231.Flexsi_0785"/>
<accession>F8E4G9</accession>
<dbReference type="eggNOG" id="COG2226">
    <property type="taxonomic scope" value="Bacteria"/>
</dbReference>
<dbReference type="Pfam" id="PF08241">
    <property type="entry name" value="Methyltransf_11"/>
    <property type="match status" value="1"/>
</dbReference>
<gene>
    <name evidence="4" type="ordered locus">Flexsi_0785</name>
</gene>
<dbReference type="Proteomes" id="UP000006621">
    <property type="component" value="Chromosome"/>
</dbReference>
<dbReference type="GO" id="GO:0032259">
    <property type="term" value="P:methylation"/>
    <property type="evidence" value="ECO:0007669"/>
    <property type="project" value="UniProtKB-KW"/>
</dbReference>
<dbReference type="EMBL" id="CP002858">
    <property type="protein sequence ID" value="AEI14455.1"/>
    <property type="molecule type" value="Genomic_DNA"/>
</dbReference>
<organism evidence="4 5">
    <name type="scientific">Flexistipes sinusarabici (strain ATCC 49648 / DSM 4947 / MAS 10)</name>
    <dbReference type="NCBI Taxonomy" id="717231"/>
    <lineage>
        <taxon>Bacteria</taxon>
        <taxon>Pseudomonadati</taxon>
        <taxon>Deferribacterota</taxon>
        <taxon>Deferribacteres</taxon>
        <taxon>Deferribacterales</taxon>
        <taxon>Flexistipitaceae</taxon>
        <taxon>Flexistipes</taxon>
    </lineage>
</organism>
<dbReference type="Gene3D" id="3.40.50.150">
    <property type="entry name" value="Vaccinia Virus protein VP39"/>
    <property type="match status" value="1"/>
</dbReference>